<evidence type="ECO:0008006" key="4">
    <source>
        <dbReference type="Google" id="ProtNLM"/>
    </source>
</evidence>
<dbReference type="AlphaFoldDB" id="A0A841EP35"/>
<reference evidence="2 3" key="1">
    <citation type="submission" date="2020-08" db="EMBL/GenBank/DDBJ databases">
        <title>Functional genomics of gut bacteria from endangered species of beetles.</title>
        <authorList>
            <person name="Carlos-Shanley C."/>
        </authorList>
    </citation>
    <scope>NUCLEOTIDE SEQUENCE [LARGE SCALE GENOMIC DNA]</scope>
    <source>
        <strain evidence="2 3">S00070</strain>
    </source>
</reference>
<gene>
    <name evidence="2" type="ORF">HNP25_001445</name>
</gene>
<sequence length="106" mass="11747">MIRNTIFTLIATIIIVVVNLNADVVHWPLFVILLSALLLGYLQPQKGWISAIQLTAGIFAGFFIAQLLGMSAKFPNINQFSTYISPLPCLFGGFMGSFFNKTIHQK</sequence>
<protein>
    <recommendedName>
        <fullName evidence="4">Energy-coupling factor transport system substrate-specific component</fullName>
    </recommendedName>
</protein>
<evidence type="ECO:0000313" key="2">
    <source>
        <dbReference type="EMBL" id="MBB6002793.1"/>
    </source>
</evidence>
<evidence type="ECO:0000256" key="1">
    <source>
        <dbReference type="SAM" id="Phobius"/>
    </source>
</evidence>
<dbReference type="RefSeq" id="WP_184132502.1">
    <property type="nucleotide sequence ID" value="NZ_JACHKT010000008.1"/>
</dbReference>
<comment type="caution">
    <text evidence="2">The sequence shown here is derived from an EMBL/GenBank/DDBJ whole genome shotgun (WGS) entry which is preliminary data.</text>
</comment>
<keyword evidence="1" id="KW-1133">Transmembrane helix</keyword>
<feature type="transmembrane region" description="Helical" evidence="1">
    <location>
        <begin position="80"/>
        <end position="99"/>
    </location>
</feature>
<evidence type="ECO:0000313" key="3">
    <source>
        <dbReference type="Proteomes" id="UP000524404"/>
    </source>
</evidence>
<dbReference type="EMBL" id="JACHKT010000008">
    <property type="protein sequence ID" value="MBB6002793.1"/>
    <property type="molecule type" value="Genomic_DNA"/>
</dbReference>
<keyword evidence="1" id="KW-0472">Membrane</keyword>
<keyword evidence="3" id="KW-1185">Reference proteome</keyword>
<organism evidence="2 3">
    <name type="scientific">Arcicella rosea</name>
    <dbReference type="NCBI Taxonomy" id="502909"/>
    <lineage>
        <taxon>Bacteria</taxon>
        <taxon>Pseudomonadati</taxon>
        <taxon>Bacteroidota</taxon>
        <taxon>Cytophagia</taxon>
        <taxon>Cytophagales</taxon>
        <taxon>Flectobacillaceae</taxon>
        <taxon>Arcicella</taxon>
    </lineage>
</organism>
<dbReference type="Proteomes" id="UP000524404">
    <property type="component" value="Unassembled WGS sequence"/>
</dbReference>
<feature type="transmembrane region" description="Helical" evidence="1">
    <location>
        <begin position="6"/>
        <end position="39"/>
    </location>
</feature>
<feature type="transmembrane region" description="Helical" evidence="1">
    <location>
        <begin position="51"/>
        <end position="68"/>
    </location>
</feature>
<proteinExistence type="predicted"/>
<accession>A0A841EP35</accession>
<keyword evidence="1" id="KW-0812">Transmembrane</keyword>
<name>A0A841EP35_9BACT</name>